<reference evidence="2" key="1">
    <citation type="journal article" date="2020" name="mSystems">
        <title>Genome- and Community-Level Interaction Insights into Carbon Utilization and Element Cycling Functions of Hydrothermarchaeota in Hydrothermal Sediment.</title>
        <authorList>
            <person name="Zhou Z."/>
            <person name="Liu Y."/>
            <person name="Xu W."/>
            <person name="Pan J."/>
            <person name="Luo Z.H."/>
            <person name="Li M."/>
        </authorList>
    </citation>
    <scope>NUCLEOTIDE SEQUENCE [LARGE SCALE GENOMIC DNA]</scope>
    <source>
        <strain evidence="2">HyVt-85</strain>
    </source>
</reference>
<comment type="caution">
    <text evidence="2">The sequence shown here is derived from an EMBL/GenBank/DDBJ whole genome shotgun (WGS) entry which is preliminary data.</text>
</comment>
<dbReference type="Pfam" id="PF13518">
    <property type="entry name" value="HTH_28"/>
    <property type="match status" value="1"/>
</dbReference>
<dbReference type="AlphaFoldDB" id="A0A7J3T8S0"/>
<gene>
    <name evidence="2" type="ORF">ENL31_00700</name>
</gene>
<organism evidence="2">
    <name type="scientific">Candidatus Aciduliprofundum boonei</name>
    <dbReference type="NCBI Taxonomy" id="379547"/>
    <lineage>
        <taxon>Archaea</taxon>
        <taxon>Methanobacteriati</taxon>
        <taxon>Thermoplasmatota</taxon>
        <taxon>DHVE2 group</taxon>
        <taxon>Candidatus Aciduliprofundum</taxon>
    </lineage>
</organism>
<proteinExistence type="predicted"/>
<dbReference type="SUPFAM" id="SSF46689">
    <property type="entry name" value="Homeodomain-like"/>
    <property type="match status" value="1"/>
</dbReference>
<dbReference type="Proteomes" id="UP000886130">
    <property type="component" value="Unassembled WGS sequence"/>
</dbReference>
<dbReference type="EMBL" id="DRTM01000053">
    <property type="protein sequence ID" value="HHE75629.1"/>
    <property type="molecule type" value="Genomic_DNA"/>
</dbReference>
<dbReference type="InterPro" id="IPR009057">
    <property type="entry name" value="Homeodomain-like_sf"/>
</dbReference>
<accession>A0A7J3T8S0</accession>
<protein>
    <recommendedName>
        <fullName evidence="1">Insertion element IS150 protein InsJ-like helix-turn-helix domain-containing protein</fullName>
    </recommendedName>
</protein>
<dbReference type="InterPro" id="IPR055247">
    <property type="entry name" value="InsJ-like_HTH"/>
</dbReference>
<feature type="domain" description="Insertion element IS150 protein InsJ-like helix-turn-helix" evidence="1">
    <location>
        <begin position="11"/>
        <end position="60"/>
    </location>
</feature>
<sequence>MYKLNTEKIKCIIREKERGELSTGEIARIQKVSRRRVLQTWAEYRKYGKVELKKVGRRRKLLEGLEMLILSIYDEQKRSAIFIEKILRGKE</sequence>
<evidence type="ECO:0000259" key="1">
    <source>
        <dbReference type="Pfam" id="PF13518"/>
    </source>
</evidence>
<name>A0A7J3T8S0_9ARCH</name>
<evidence type="ECO:0000313" key="2">
    <source>
        <dbReference type="EMBL" id="HHE75629.1"/>
    </source>
</evidence>